<comment type="caution">
    <text evidence="1">The sequence shown here is derived from an EMBL/GenBank/DDBJ whole genome shotgun (WGS) entry which is preliminary data.</text>
</comment>
<reference evidence="1" key="1">
    <citation type="journal article" date="2014" name="Front. Microbiol.">
        <title>High frequency of phylogenetically diverse reductive dehalogenase-homologous genes in deep subseafloor sedimentary metagenomes.</title>
        <authorList>
            <person name="Kawai M."/>
            <person name="Futagami T."/>
            <person name="Toyoda A."/>
            <person name="Takaki Y."/>
            <person name="Nishi S."/>
            <person name="Hori S."/>
            <person name="Arai W."/>
            <person name="Tsubouchi T."/>
            <person name="Morono Y."/>
            <person name="Uchiyama I."/>
            <person name="Ito T."/>
            <person name="Fujiyama A."/>
            <person name="Inagaki F."/>
            <person name="Takami H."/>
        </authorList>
    </citation>
    <scope>NUCLEOTIDE SEQUENCE</scope>
    <source>
        <strain evidence="1">Expedition CK06-06</strain>
    </source>
</reference>
<accession>X1ALD0</accession>
<dbReference type="AlphaFoldDB" id="X1ALD0"/>
<name>X1ALD0_9ZZZZ</name>
<protein>
    <submittedName>
        <fullName evidence="1">Uncharacterized protein</fullName>
    </submittedName>
</protein>
<proteinExistence type="predicted"/>
<evidence type="ECO:0000313" key="1">
    <source>
        <dbReference type="EMBL" id="GAG83405.1"/>
    </source>
</evidence>
<dbReference type="EMBL" id="BART01012633">
    <property type="protein sequence ID" value="GAG83405.1"/>
    <property type="molecule type" value="Genomic_DNA"/>
</dbReference>
<sequence>RAKASILSDELDKIRPVRSGSFLWTSLNLQRFRVWRSGLDHCNRPVSIYGVMLERDKEKRKALVLIPRDQWIGDIPEEILDQTLLNKHNFKSLYVAPIISGHVETEYPDTHIITQDLTGVTSMQKIDPLLLGSYREEIDGAGPANFAVLGVWGDDWFDLKLTGLNHV</sequence>
<gene>
    <name evidence="1" type="ORF">S01H4_26257</name>
</gene>
<organism evidence="1">
    <name type="scientific">marine sediment metagenome</name>
    <dbReference type="NCBI Taxonomy" id="412755"/>
    <lineage>
        <taxon>unclassified sequences</taxon>
        <taxon>metagenomes</taxon>
        <taxon>ecological metagenomes</taxon>
    </lineage>
</organism>
<feature type="non-terminal residue" evidence="1">
    <location>
        <position position="1"/>
    </location>
</feature>